<sequence length="95" mass="10732">MISPVPLSISFSTTPPRPPSNSKFNRKPKRIYYPANEGWQWQEEIQTWAGCHHTLSPMGFKCQSKFSFLSLTNFSSCNQANSSSSLIEQNPPNLP</sequence>
<dbReference type="AlphaFoldDB" id="A0A9Q3K4D7"/>
<evidence type="ECO:0000313" key="3">
    <source>
        <dbReference type="Proteomes" id="UP000765509"/>
    </source>
</evidence>
<name>A0A9Q3K4D7_9BASI</name>
<gene>
    <name evidence="2" type="ORF">O181_114410</name>
</gene>
<evidence type="ECO:0000313" key="2">
    <source>
        <dbReference type="EMBL" id="MBW0574695.1"/>
    </source>
</evidence>
<protein>
    <submittedName>
        <fullName evidence="2">Uncharacterized protein</fullName>
    </submittedName>
</protein>
<comment type="caution">
    <text evidence="2">The sequence shown here is derived from an EMBL/GenBank/DDBJ whole genome shotgun (WGS) entry which is preliminary data.</text>
</comment>
<organism evidence="2 3">
    <name type="scientific">Austropuccinia psidii MF-1</name>
    <dbReference type="NCBI Taxonomy" id="1389203"/>
    <lineage>
        <taxon>Eukaryota</taxon>
        <taxon>Fungi</taxon>
        <taxon>Dikarya</taxon>
        <taxon>Basidiomycota</taxon>
        <taxon>Pucciniomycotina</taxon>
        <taxon>Pucciniomycetes</taxon>
        <taxon>Pucciniales</taxon>
        <taxon>Sphaerophragmiaceae</taxon>
        <taxon>Austropuccinia</taxon>
    </lineage>
</organism>
<accession>A0A9Q3K4D7</accession>
<dbReference type="Proteomes" id="UP000765509">
    <property type="component" value="Unassembled WGS sequence"/>
</dbReference>
<feature type="region of interest" description="Disordered" evidence="1">
    <location>
        <begin position="1"/>
        <end position="27"/>
    </location>
</feature>
<reference evidence="2" key="1">
    <citation type="submission" date="2021-03" db="EMBL/GenBank/DDBJ databases">
        <title>Draft genome sequence of rust myrtle Austropuccinia psidii MF-1, a brazilian biotype.</title>
        <authorList>
            <person name="Quecine M.C."/>
            <person name="Pachon D.M.R."/>
            <person name="Bonatelli M.L."/>
            <person name="Correr F.H."/>
            <person name="Franceschini L.M."/>
            <person name="Leite T.F."/>
            <person name="Margarido G.R.A."/>
            <person name="Almeida C.A."/>
            <person name="Ferrarezi J.A."/>
            <person name="Labate C.A."/>
        </authorList>
    </citation>
    <scope>NUCLEOTIDE SEQUENCE</scope>
    <source>
        <strain evidence="2">MF-1</strain>
    </source>
</reference>
<proteinExistence type="predicted"/>
<keyword evidence="3" id="KW-1185">Reference proteome</keyword>
<evidence type="ECO:0000256" key="1">
    <source>
        <dbReference type="SAM" id="MobiDB-lite"/>
    </source>
</evidence>
<dbReference type="EMBL" id="AVOT02094729">
    <property type="protein sequence ID" value="MBW0574695.1"/>
    <property type="molecule type" value="Genomic_DNA"/>
</dbReference>